<dbReference type="Gene3D" id="3.40.630.10">
    <property type="entry name" value="Zn peptidases"/>
    <property type="match status" value="1"/>
</dbReference>
<evidence type="ECO:0000256" key="2">
    <source>
        <dbReference type="PIRNR" id="PIRNR037226"/>
    </source>
</evidence>
<accession>A0A060T2N4</accession>
<dbReference type="NCBIfam" id="TIGR01891">
    <property type="entry name" value="amidohydrolases"/>
    <property type="match status" value="1"/>
</dbReference>
<name>A0A060T2N4_BLAAD</name>
<dbReference type="PhylomeDB" id="A0A060T2N4"/>
<dbReference type="PANTHER" id="PTHR30575">
    <property type="entry name" value="PEPTIDASE M20"/>
    <property type="match status" value="1"/>
</dbReference>
<dbReference type="InterPro" id="IPR036264">
    <property type="entry name" value="Bact_exopeptidase_dim_dom"/>
</dbReference>
<feature type="domain" description="Peptidase M20 dimerisation" evidence="3">
    <location>
        <begin position="173"/>
        <end position="264"/>
    </location>
</feature>
<dbReference type="Pfam" id="PF07687">
    <property type="entry name" value="M20_dimer"/>
    <property type="match status" value="1"/>
</dbReference>
<protein>
    <recommendedName>
        <fullName evidence="2">Peptidase M20 domain-containing protein 2</fullName>
    </recommendedName>
</protein>
<dbReference type="AlphaFoldDB" id="A0A060T2N4"/>
<dbReference type="Pfam" id="PF01546">
    <property type="entry name" value="Peptidase_M20"/>
    <property type="match status" value="1"/>
</dbReference>
<dbReference type="GO" id="GO:0016805">
    <property type="term" value="F:dipeptidase activity"/>
    <property type="evidence" value="ECO:0007669"/>
    <property type="project" value="InterPro"/>
</dbReference>
<dbReference type="PIRSF" id="PIRSF037226">
    <property type="entry name" value="Amidohydrolase_ACY1L2_prd"/>
    <property type="match status" value="1"/>
</dbReference>
<reference evidence="4" key="1">
    <citation type="submission" date="2014-02" db="EMBL/GenBank/DDBJ databases">
        <authorList>
            <person name="Genoscope - CEA"/>
        </authorList>
    </citation>
    <scope>NUCLEOTIDE SEQUENCE</scope>
    <source>
        <strain evidence="4">LS3</strain>
    </source>
</reference>
<dbReference type="InterPro" id="IPR052030">
    <property type="entry name" value="Peptidase_M20/M20A_hydrolases"/>
</dbReference>
<reference evidence="4" key="2">
    <citation type="submission" date="2014-06" db="EMBL/GenBank/DDBJ databases">
        <title>The complete genome of Blastobotrys (Arxula) adeninivorans LS3 - a yeast of biotechnological interest.</title>
        <authorList>
            <person name="Kunze G."/>
            <person name="Gaillardin C."/>
            <person name="Czernicka M."/>
            <person name="Durrens P."/>
            <person name="Martin T."/>
            <person name="Boer E."/>
            <person name="Gabaldon T."/>
            <person name="Cruz J."/>
            <person name="Talla E."/>
            <person name="Marck C."/>
            <person name="Goffeau A."/>
            <person name="Barbe V."/>
            <person name="Baret P."/>
            <person name="Baronian K."/>
            <person name="Beier S."/>
            <person name="Bleykasten C."/>
            <person name="Bode R."/>
            <person name="Casaregola S."/>
            <person name="Despons L."/>
            <person name="Fairhead C."/>
            <person name="Giersberg M."/>
            <person name="Gierski P."/>
            <person name="Hahnel U."/>
            <person name="Hartmann A."/>
            <person name="Jankowska D."/>
            <person name="Jubin C."/>
            <person name="Jung P."/>
            <person name="Lafontaine I."/>
            <person name="Leh-Louis V."/>
            <person name="Lemaire M."/>
            <person name="Marcet-Houben M."/>
            <person name="Mascher M."/>
            <person name="Morel G."/>
            <person name="Richard G.-F."/>
            <person name="Riechen J."/>
            <person name="Sacerdot C."/>
            <person name="Sarkar A."/>
            <person name="Savel G."/>
            <person name="Schacherer J."/>
            <person name="Sherman D."/>
            <person name="Straub M.-L."/>
            <person name="Stein N."/>
            <person name="Thierry A."/>
            <person name="Trautwein-Schult A."/>
            <person name="Westhof E."/>
            <person name="Worch S."/>
            <person name="Dujon B."/>
            <person name="Souciet J.-L."/>
            <person name="Wincker P."/>
            <person name="Scholz U."/>
            <person name="Neuveglise N."/>
        </authorList>
    </citation>
    <scope>NUCLEOTIDE SEQUENCE</scope>
    <source>
        <strain evidence="4">LS3</strain>
    </source>
</reference>
<dbReference type="CDD" id="cd05672">
    <property type="entry name" value="M20_ACY1L2-like"/>
    <property type="match status" value="1"/>
</dbReference>
<organism evidence="4">
    <name type="scientific">Blastobotrys adeninivorans</name>
    <name type="common">Yeast</name>
    <name type="synonym">Arxula adeninivorans</name>
    <dbReference type="NCBI Taxonomy" id="409370"/>
    <lineage>
        <taxon>Eukaryota</taxon>
        <taxon>Fungi</taxon>
        <taxon>Dikarya</taxon>
        <taxon>Ascomycota</taxon>
        <taxon>Saccharomycotina</taxon>
        <taxon>Dipodascomycetes</taxon>
        <taxon>Dipodascales</taxon>
        <taxon>Trichomonascaceae</taxon>
        <taxon>Blastobotrys</taxon>
    </lineage>
</organism>
<proteinExistence type="inferred from homology"/>
<comment type="similarity">
    <text evidence="1 2">Belongs to the peptidase M20A family.</text>
</comment>
<dbReference type="EMBL" id="HG937693">
    <property type="protein sequence ID" value="CDP35375.1"/>
    <property type="molecule type" value="Genomic_DNA"/>
</dbReference>
<dbReference type="InterPro" id="IPR017439">
    <property type="entry name" value="Amidohydrolase"/>
</dbReference>
<dbReference type="InterPro" id="IPR017144">
    <property type="entry name" value="Xaa-Arg_dipeptidase"/>
</dbReference>
<gene>
    <name evidence="4" type="ORF">GNLVRS02_ARAD1C33968g</name>
</gene>
<dbReference type="SUPFAM" id="SSF55031">
    <property type="entry name" value="Bacterial exopeptidase dimerisation domain"/>
    <property type="match status" value="1"/>
</dbReference>
<sequence length="396" mass="42740">MDVQKVIDDHIESLNSRLREINRKIHDNPELAFKEHFAHDTLCNYLEECGFKVTRHAYGIDTAFEAVYGEGGRLVNFNCEYDALPLGHACGHNLIATAGLTAFLALTYALKSTGTPGRVQVLGTPAEENGGGKIDLLKAGAYKGVDASLMAHPIGQDGKDAATFLSSARGELIVTYKGKPAHAGANPWDGVNALDAFVAFYNNLSLLRQQVPPDTRIHGYLVEGPKVPNIIPDTTTCLFQVRSNRLKTLLPLLERAKNCAKAAALATGCEVEVKETAPYADMLSCEAMNDSYVKHLSRYGIEGIAGADSTASTDQGNISYEMPNIHATFKIPGPGNIHQEAFVVNAGTDEAHHAAVTTGKVLALTGFDVLTNDEFFNKAVNDWKTERAKADDPSQP</sequence>
<dbReference type="PANTHER" id="PTHR30575:SF8">
    <property type="entry name" value="PEPTIDASE M20 DOMAIN-CONTAINING PROTEIN 2"/>
    <property type="match status" value="1"/>
</dbReference>
<dbReference type="InterPro" id="IPR002933">
    <property type="entry name" value="Peptidase_M20"/>
</dbReference>
<dbReference type="InterPro" id="IPR011650">
    <property type="entry name" value="Peptidase_M20_dimer"/>
</dbReference>
<dbReference type="SUPFAM" id="SSF53187">
    <property type="entry name" value="Zn-dependent exopeptidases"/>
    <property type="match status" value="1"/>
</dbReference>
<evidence type="ECO:0000256" key="1">
    <source>
        <dbReference type="ARBA" id="ARBA00006247"/>
    </source>
</evidence>
<dbReference type="FunFam" id="3.30.70.360:FF:000004">
    <property type="entry name" value="Peptidase M20 domain-containing protein 2"/>
    <property type="match status" value="1"/>
</dbReference>
<evidence type="ECO:0000259" key="3">
    <source>
        <dbReference type="Pfam" id="PF07687"/>
    </source>
</evidence>
<evidence type="ECO:0000313" key="4">
    <source>
        <dbReference type="EMBL" id="CDP35375.1"/>
    </source>
</evidence>
<dbReference type="Gene3D" id="3.30.70.360">
    <property type="match status" value="1"/>
</dbReference>